<name>A0A3R7NYC4_9TRYP</name>
<dbReference type="GeneID" id="40315601"/>
<dbReference type="SMART" id="SM00450">
    <property type="entry name" value="RHOD"/>
    <property type="match status" value="1"/>
</dbReference>
<dbReference type="Pfam" id="PF00581">
    <property type="entry name" value="Rhodanese"/>
    <property type="match status" value="1"/>
</dbReference>
<comment type="caution">
    <text evidence="2">The sequence shown here is derived from an EMBL/GenBank/DDBJ whole genome shotgun (WGS) entry which is preliminary data.</text>
</comment>
<dbReference type="InterPro" id="IPR001763">
    <property type="entry name" value="Rhodanese-like_dom"/>
</dbReference>
<evidence type="ECO:0000313" key="2">
    <source>
        <dbReference type="EMBL" id="RNF25750.1"/>
    </source>
</evidence>
<dbReference type="SUPFAM" id="SSF52821">
    <property type="entry name" value="Rhodanese/Cell cycle control phosphatase"/>
    <property type="match status" value="1"/>
</dbReference>
<evidence type="ECO:0000313" key="3">
    <source>
        <dbReference type="Proteomes" id="UP000284403"/>
    </source>
</evidence>
<accession>A0A3R7NYC4</accession>
<gene>
    <name evidence="2" type="ORF">Tco025E_01990</name>
</gene>
<dbReference type="EMBL" id="MKKU01000074">
    <property type="protein sequence ID" value="RNF25750.1"/>
    <property type="molecule type" value="Genomic_DNA"/>
</dbReference>
<sequence>MAADYTYMDPAELAALLDDAEECASVAVIDCRDDDRCDGFIVGSIHFPSRTQSEQRIHELAAALEEEGRTVIVFHCNLSQVRGPRAAIRFAAALRERAICTLSVYVLRGGWDRFYAVYGESRPELIAY</sequence>
<protein>
    <submittedName>
        <fullName evidence="2">As/Sb Reductase</fullName>
    </submittedName>
</protein>
<feature type="domain" description="Rhodanese" evidence="1">
    <location>
        <begin position="22"/>
        <end position="123"/>
    </location>
</feature>
<dbReference type="OrthoDB" id="102559at2759"/>
<dbReference type="AlphaFoldDB" id="A0A3R7NYC4"/>
<dbReference type="GO" id="GO:0005634">
    <property type="term" value="C:nucleus"/>
    <property type="evidence" value="ECO:0007669"/>
    <property type="project" value="TreeGrafter"/>
</dbReference>
<dbReference type="Gene3D" id="3.40.250.10">
    <property type="entry name" value="Rhodanese-like domain"/>
    <property type="match status" value="1"/>
</dbReference>
<dbReference type="GO" id="GO:0004725">
    <property type="term" value="F:protein tyrosine phosphatase activity"/>
    <property type="evidence" value="ECO:0007669"/>
    <property type="project" value="TreeGrafter"/>
</dbReference>
<proteinExistence type="predicted"/>
<dbReference type="PANTHER" id="PTHR10828:SF38">
    <property type="entry name" value="ARSENICAL-RESISTANCE PROTEIN 2-RELATED"/>
    <property type="match status" value="1"/>
</dbReference>
<dbReference type="PROSITE" id="PS50206">
    <property type="entry name" value="RHODANESE_3"/>
    <property type="match status" value="1"/>
</dbReference>
<reference evidence="2 3" key="1">
    <citation type="journal article" date="2018" name="BMC Genomics">
        <title>Genomic comparison of Trypanosoma conorhini and Trypanosoma rangeli to Trypanosoma cruzi strains of high and low virulence.</title>
        <authorList>
            <person name="Bradwell K.R."/>
            <person name="Koparde V.N."/>
            <person name="Matveyev A.V."/>
            <person name="Serrano M.G."/>
            <person name="Alves J.M."/>
            <person name="Parikh H."/>
            <person name="Huang B."/>
            <person name="Lee V."/>
            <person name="Espinosa-Alvarez O."/>
            <person name="Ortiz P.A."/>
            <person name="Costa-Martins A.G."/>
            <person name="Teixeira M.M."/>
            <person name="Buck G.A."/>
        </authorList>
    </citation>
    <scope>NUCLEOTIDE SEQUENCE [LARGE SCALE GENOMIC DNA]</scope>
    <source>
        <strain evidence="2 3">025E</strain>
    </source>
</reference>
<dbReference type="PANTHER" id="PTHR10828">
    <property type="entry name" value="M-PHASE INDUCER PHOSPHATASE DUAL SPECIFICITY PHOSPHATASE CDC25"/>
    <property type="match status" value="1"/>
</dbReference>
<evidence type="ECO:0000259" key="1">
    <source>
        <dbReference type="PROSITE" id="PS50206"/>
    </source>
</evidence>
<dbReference type="RefSeq" id="XP_029230956.1">
    <property type="nucleotide sequence ID" value="XM_029368926.1"/>
</dbReference>
<dbReference type="InterPro" id="IPR036873">
    <property type="entry name" value="Rhodanese-like_dom_sf"/>
</dbReference>
<organism evidence="2 3">
    <name type="scientific">Trypanosoma conorhini</name>
    <dbReference type="NCBI Taxonomy" id="83891"/>
    <lineage>
        <taxon>Eukaryota</taxon>
        <taxon>Discoba</taxon>
        <taxon>Euglenozoa</taxon>
        <taxon>Kinetoplastea</taxon>
        <taxon>Metakinetoplastina</taxon>
        <taxon>Trypanosomatida</taxon>
        <taxon>Trypanosomatidae</taxon>
        <taxon>Trypanosoma</taxon>
    </lineage>
</organism>
<dbReference type="GO" id="GO:0005737">
    <property type="term" value="C:cytoplasm"/>
    <property type="evidence" value="ECO:0007669"/>
    <property type="project" value="TreeGrafter"/>
</dbReference>
<dbReference type="Proteomes" id="UP000284403">
    <property type="component" value="Unassembled WGS sequence"/>
</dbReference>
<keyword evidence="3" id="KW-1185">Reference proteome</keyword>